<comment type="caution">
    <text evidence="1">The sequence shown here is derived from an EMBL/GenBank/DDBJ whole genome shotgun (WGS) entry which is preliminary data.</text>
</comment>
<organism evidence="1 2">
    <name type="scientific">Candidatus Nomurabacteria bacterium RIFCSPLOWO2_12_FULL_46_14</name>
    <dbReference type="NCBI Taxonomy" id="1801797"/>
    <lineage>
        <taxon>Bacteria</taxon>
        <taxon>Candidatus Nomuraibacteriota</taxon>
    </lineage>
</organism>
<protein>
    <submittedName>
        <fullName evidence="1">Uncharacterized protein</fullName>
    </submittedName>
</protein>
<dbReference type="AlphaFoldDB" id="A0A1F6Y8W6"/>
<dbReference type="STRING" id="1801797.A3G06_00175"/>
<sequence>MNEDSLPQHPGLRSLAAASEESIDYINWHRVSAAIEGVLDNLSHRSIEELFAAIKQLEEILPELSGEIGATKEVLDFPPVGPIKKFAAMILTSYFLLL</sequence>
<name>A0A1F6Y8W6_9BACT</name>
<evidence type="ECO:0000313" key="1">
    <source>
        <dbReference type="EMBL" id="OGJ02795.1"/>
    </source>
</evidence>
<dbReference type="EMBL" id="MFVV01000033">
    <property type="protein sequence ID" value="OGJ02795.1"/>
    <property type="molecule type" value="Genomic_DNA"/>
</dbReference>
<evidence type="ECO:0000313" key="2">
    <source>
        <dbReference type="Proteomes" id="UP000176192"/>
    </source>
</evidence>
<reference evidence="1 2" key="1">
    <citation type="journal article" date="2016" name="Nat. Commun.">
        <title>Thousands of microbial genomes shed light on interconnected biogeochemical processes in an aquifer system.</title>
        <authorList>
            <person name="Anantharaman K."/>
            <person name="Brown C.T."/>
            <person name="Hug L.A."/>
            <person name="Sharon I."/>
            <person name="Castelle C.J."/>
            <person name="Probst A.J."/>
            <person name="Thomas B.C."/>
            <person name="Singh A."/>
            <person name="Wilkins M.J."/>
            <person name="Karaoz U."/>
            <person name="Brodie E.L."/>
            <person name="Williams K.H."/>
            <person name="Hubbard S.S."/>
            <person name="Banfield J.F."/>
        </authorList>
    </citation>
    <scope>NUCLEOTIDE SEQUENCE [LARGE SCALE GENOMIC DNA]</scope>
</reference>
<gene>
    <name evidence="1" type="ORF">A3G06_00175</name>
</gene>
<proteinExistence type="predicted"/>
<accession>A0A1F6Y8W6</accession>
<dbReference type="Proteomes" id="UP000176192">
    <property type="component" value="Unassembled WGS sequence"/>
</dbReference>